<reference evidence="3" key="1">
    <citation type="submission" date="2018-12" db="EMBL/GenBank/DDBJ databases">
        <title>Dusodibacter welbiota gen. nov., sp. nov., isolated from human faeces and emended description of the Oscillibacter genus.</title>
        <authorList>
            <person name="Le Roy T."/>
            <person name="Van der Smissen P."/>
            <person name="Delzenne N."/>
            <person name="Muccioli G."/>
            <person name="Collet J.F."/>
            <person name="Cani P.D."/>
        </authorList>
    </citation>
    <scope>NUCLEOTIDE SEQUENCE [LARGE SCALE GENOMIC DNA]</scope>
    <source>
        <strain evidence="3">J115</strain>
    </source>
</reference>
<gene>
    <name evidence="2" type="ORF">EIO64_03000</name>
</gene>
<proteinExistence type="predicted"/>
<protein>
    <submittedName>
        <fullName evidence="2">Uncharacterized protein</fullName>
    </submittedName>
</protein>
<keyword evidence="3" id="KW-1185">Reference proteome</keyword>
<evidence type="ECO:0000313" key="2">
    <source>
        <dbReference type="EMBL" id="QCI58323.1"/>
    </source>
</evidence>
<feature type="chain" id="PRO_5020549150" evidence="1">
    <location>
        <begin position="25"/>
        <end position="193"/>
    </location>
</feature>
<dbReference type="RefSeq" id="WP_119311317.1">
    <property type="nucleotide sequence ID" value="NZ_CP034413.3"/>
</dbReference>
<feature type="signal peptide" evidence="1">
    <location>
        <begin position="1"/>
        <end position="24"/>
    </location>
</feature>
<dbReference type="GeneID" id="89523140"/>
<dbReference type="KEGG" id="obj:EIO64_03000"/>
<dbReference type="Proteomes" id="UP000298642">
    <property type="component" value="Chromosome"/>
</dbReference>
<dbReference type="EMBL" id="CP034413">
    <property type="protein sequence ID" value="QCI58323.1"/>
    <property type="molecule type" value="Genomic_DNA"/>
</dbReference>
<sequence>MKKFALFFSAAAVLCILTGLTAYHRSFPLDADLNGLEPAALQWFNRGRSVPCEADQLELYQPVTVGRLTYYPLVLDGRLGYLCLSRGFTGRYKFDHSGRGTGSFRNGVVESDGEQMLLFEGRNGDGRIARAVFSLEGGGPYALDIPASPVFLVSTSVDDTVSTGPISIEEIVFYDSQGRDITKSFDLSGGAIQ</sequence>
<evidence type="ECO:0000256" key="1">
    <source>
        <dbReference type="SAM" id="SignalP"/>
    </source>
</evidence>
<dbReference type="AlphaFoldDB" id="A0A4D7AKZ5"/>
<organism evidence="2 3">
    <name type="scientific">Dysosmobacter welbionis</name>
    <dbReference type="NCBI Taxonomy" id="2093857"/>
    <lineage>
        <taxon>Bacteria</taxon>
        <taxon>Bacillati</taxon>
        <taxon>Bacillota</taxon>
        <taxon>Clostridia</taxon>
        <taxon>Eubacteriales</taxon>
        <taxon>Oscillospiraceae</taxon>
        <taxon>Dysosmobacter</taxon>
    </lineage>
</organism>
<accession>A0A4D7AKZ5</accession>
<keyword evidence="1" id="KW-0732">Signal</keyword>
<name>A0A4D7AKZ5_9FIRM</name>
<evidence type="ECO:0000313" key="3">
    <source>
        <dbReference type="Proteomes" id="UP000298642"/>
    </source>
</evidence>